<evidence type="ECO:0000313" key="4">
    <source>
        <dbReference type="Proteomes" id="UP001445335"/>
    </source>
</evidence>
<gene>
    <name evidence="3" type="ORF">WJX81_002724</name>
</gene>
<proteinExistence type="predicted"/>
<dbReference type="PRINTS" id="PR00111">
    <property type="entry name" value="ABHYDROLASE"/>
</dbReference>
<dbReference type="PANTHER" id="PTHR43689:SF8">
    <property type="entry name" value="ALPHA_BETA-HYDROLASES SUPERFAMILY PROTEIN"/>
    <property type="match status" value="1"/>
</dbReference>
<dbReference type="Proteomes" id="UP001445335">
    <property type="component" value="Unassembled WGS sequence"/>
</dbReference>
<feature type="domain" description="Serine aminopeptidase S33" evidence="2">
    <location>
        <begin position="77"/>
        <end position="309"/>
    </location>
</feature>
<name>A0AAW1RME3_9CHLO</name>
<dbReference type="PANTHER" id="PTHR43689">
    <property type="entry name" value="HYDROLASE"/>
    <property type="match status" value="1"/>
</dbReference>
<organism evidence="3 4">
    <name type="scientific">Elliptochloris bilobata</name>
    <dbReference type="NCBI Taxonomy" id="381761"/>
    <lineage>
        <taxon>Eukaryota</taxon>
        <taxon>Viridiplantae</taxon>
        <taxon>Chlorophyta</taxon>
        <taxon>core chlorophytes</taxon>
        <taxon>Trebouxiophyceae</taxon>
        <taxon>Trebouxiophyceae incertae sedis</taxon>
        <taxon>Elliptochloris clade</taxon>
        <taxon>Elliptochloris</taxon>
    </lineage>
</organism>
<keyword evidence="4" id="KW-1185">Reference proteome</keyword>
<sequence>MSLSFNARIKERQQSAPQGPRLHNSGPEAAEVQEPAALEMLRAMQVAPIAVPAMGADVQTAYVTNAEEGGTARGPPLLLLHGFDSSLLEFRRLFPRLVDGGAETWAVDLAGWGFTDCGFGQRMDAPLGPEQKREHLFAFWKAKVRRPMVLLGTSLGGAIAVDFALAHPEAVAALVLASPQCYTDGIGPMAAMPRPIARLGVAVLRTRGLRQLANWMAYYDKDRLATQDAMRIGRLHTHCPGWAAANVAFMRSGGYSVSARVKQVAQRTLLLWGRHDEIVDPRFSQRYLQDLRNCGLEWLEESGHCGHLEEPERMAQLVLDFAAEAQH</sequence>
<dbReference type="InterPro" id="IPR000639">
    <property type="entry name" value="Epox_hydrolase-like"/>
</dbReference>
<accession>A0AAW1RME3</accession>
<evidence type="ECO:0000313" key="3">
    <source>
        <dbReference type="EMBL" id="KAK9834838.1"/>
    </source>
</evidence>
<dbReference type="Pfam" id="PF12146">
    <property type="entry name" value="Hydrolase_4"/>
    <property type="match status" value="1"/>
</dbReference>
<dbReference type="Gene3D" id="3.40.50.1820">
    <property type="entry name" value="alpha/beta hydrolase"/>
    <property type="match status" value="1"/>
</dbReference>
<dbReference type="InterPro" id="IPR029058">
    <property type="entry name" value="AB_hydrolase_fold"/>
</dbReference>
<protein>
    <recommendedName>
        <fullName evidence="2">Serine aminopeptidase S33 domain-containing protein</fullName>
    </recommendedName>
</protein>
<feature type="region of interest" description="Disordered" evidence="1">
    <location>
        <begin position="1"/>
        <end position="29"/>
    </location>
</feature>
<evidence type="ECO:0000259" key="2">
    <source>
        <dbReference type="Pfam" id="PF12146"/>
    </source>
</evidence>
<comment type="caution">
    <text evidence="3">The sequence shown here is derived from an EMBL/GenBank/DDBJ whole genome shotgun (WGS) entry which is preliminary data.</text>
</comment>
<dbReference type="PRINTS" id="PR00412">
    <property type="entry name" value="EPOXHYDRLASE"/>
</dbReference>
<dbReference type="GO" id="GO:0003824">
    <property type="term" value="F:catalytic activity"/>
    <property type="evidence" value="ECO:0007669"/>
    <property type="project" value="InterPro"/>
</dbReference>
<dbReference type="InterPro" id="IPR000073">
    <property type="entry name" value="AB_hydrolase_1"/>
</dbReference>
<dbReference type="AlphaFoldDB" id="A0AAW1RME3"/>
<dbReference type="InterPro" id="IPR022742">
    <property type="entry name" value="Hydrolase_4"/>
</dbReference>
<evidence type="ECO:0000256" key="1">
    <source>
        <dbReference type="SAM" id="MobiDB-lite"/>
    </source>
</evidence>
<dbReference type="EMBL" id="JALJOU010000031">
    <property type="protein sequence ID" value="KAK9834838.1"/>
    <property type="molecule type" value="Genomic_DNA"/>
</dbReference>
<reference evidence="3 4" key="1">
    <citation type="journal article" date="2024" name="Nat. Commun.">
        <title>Phylogenomics reveals the evolutionary origins of lichenization in chlorophyte algae.</title>
        <authorList>
            <person name="Puginier C."/>
            <person name="Libourel C."/>
            <person name="Otte J."/>
            <person name="Skaloud P."/>
            <person name="Haon M."/>
            <person name="Grisel S."/>
            <person name="Petersen M."/>
            <person name="Berrin J.G."/>
            <person name="Delaux P.M."/>
            <person name="Dal Grande F."/>
            <person name="Keller J."/>
        </authorList>
    </citation>
    <scope>NUCLEOTIDE SEQUENCE [LARGE SCALE GENOMIC DNA]</scope>
    <source>
        <strain evidence="3 4">SAG 245.80</strain>
    </source>
</reference>
<dbReference type="SUPFAM" id="SSF53474">
    <property type="entry name" value="alpha/beta-Hydrolases"/>
    <property type="match status" value="1"/>
</dbReference>